<feature type="domain" description="Tyrosinase copper-binding" evidence="5">
    <location>
        <begin position="225"/>
        <end position="236"/>
    </location>
</feature>
<dbReference type="PROSITE" id="PS51257">
    <property type="entry name" value="PROKAR_LIPOPROTEIN"/>
    <property type="match status" value="1"/>
</dbReference>
<feature type="signal peptide" evidence="4">
    <location>
        <begin position="1"/>
        <end position="21"/>
    </location>
</feature>
<keyword evidence="1" id="KW-0479">Metal-binding</keyword>
<evidence type="ECO:0000256" key="1">
    <source>
        <dbReference type="ARBA" id="ARBA00022723"/>
    </source>
</evidence>
<dbReference type="Gene3D" id="1.10.1280.10">
    <property type="entry name" value="Di-copper center containing domain from catechol oxidase"/>
    <property type="match status" value="1"/>
</dbReference>
<organism evidence="6 7">
    <name type="scientific">Thamnocephalis sphaerospora</name>
    <dbReference type="NCBI Taxonomy" id="78915"/>
    <lineage>
        <taxon>Eukaryota</taxon>
        <taxon>Fungi</taxon>
        <taxon>Fungi incertae sedis</taxon>
        <taxon>Zoopagomycota</taxon>
        <taxon>Zoopagomycotina</taxon>
        <taxon>Zoopagomycetes</taxon>
        <taxon>Zoopagales</taxon>
        <taxon>Sigmoideomycetaceae</taxon>
        <taxon>Thamnocephalis</taxon>
    </lineage>
</organism>
<feature type="region of interest" description="Disordered" evidence="3">
    <location>
        <begin position="302"/>
        <end position="361"/>
    </location>
</feature>
<dbReference type="EMBL" id="KZ992564">
    <property type="protein sequence ID" value="RKP08851.1"/>
    <property type="molecule type" value="Genomic_DNA"/>
</dbReference>
<reference evidence="7" key="1">
    <citation type="journal article" date="2018" name="Nat. Microbiol.">
        <title>Leveraging single-cell genomics to expand the fungal tree of life.</title>
        <authorList>
            <person name="Ahrendt S.R."/>
            <person name="Quandt C.A."/>
            <person name="Ciobanu D."/>
            <person name="Clum A."/>
            <person name="Salamov A."/>
            <person name="Andreopoulos B."/>
            <person name="Cheng J.F."/>
            <person name="Woyke T."/>
            <person name="Pelin A."/>
            <person name="Henrissat B."/>
            <person name="Reynolds N.K."/>
            <person name="Benny G.L."/>
            <person name="Smith M.E."/>
            <person name="James T.Y."/>
            <person name="Grigoriev I.V."/>
        </authorList>
    </citation>
    <scope>NUCLEOTIDE SEQUENCE [LARGE SCALE GENOMIC DNA]</scope>
    <source>
        <strain evidence="7">RSA 1356</strain>
    </source>
</reference>
<keyword evidence="2" id="KW-0186">Copper</keyword>
<dbReference type="Proteomes" id="UP000271241">
    <property type="component" value="Unassembled WGS sequence"/>
</dbReference>
<name>A0A4P9XTI0_9FUNG</name>
<dbReference type="PANTHER" id="PTHR11474">
    <property type="entry name" value="TYROSINASE FAMILY MEMBER"/>
    <property type="match status" value="1"/>
</dbReference>
<feature type="chain" id="PRO_5020412059" description="Tyrosinase copper-binding domain-containing protein" evidence="4">
    <location>
        <begin position="22"/>
        <end position="500"/>
    </location>
</feature>
<keyword evidence="4" id="KW-0732">Signal</keyword>
<evidence type="ECO:0000313" key="7">
    <source>
        <dbReference type="Proteomes" id="UP000271241"/>
    </source>
</evidence>
<evidence type="ECO:0000259" key="5">
    <source>
        <dbReference type="PROSITE" id="PS00498"/>
    </source>
</evidence>
<sequence>MRLLRTTALALVAAACTLIGAGTTGPQLVAAQGCRVLERQELRSMPIQRLTAFFRAVQALQARPRPNVFDWYAFTHNQFRVQAHGNAQFLAWHRIFIRSFEYQLQLIDPDVALPYWDWSIDSQAPETSWVLSRTWFGGNGRSGDNCVVDGQFANFRIYYPQQRCLQRQFNLGNRLGAFYSPEALLAIANRATDYATFNAWTEAPPHNIVHSNIAGDMDTMYSPNDPLFFVHHSFVDRQWAQWQARSQQNLWSYNGRNSDGSNAQLTDMLQPFNTRARDVMDTRNLCYTYTGVIQRTIAAPASAPNTPSAATGNPSATASATNTPTTGLRRRAVGRYTSTAAVDARRRTRSSRLPDQGDRSDLNAIRACKPIPEENIRMNFLDRNLVRSLEAMLGEVAAQVNSARGYVSPSALISRPQTLAALGRSQNEMALSRSRTVIPIDVPKAQDGSVRVDALVNNAAASLGVLDATQQQNATASVANLVGSEGARVLRSDYGVSVVP</sequence>
<evidence type="ECO:0000256" key="3">
    <source>
        <dbReference type="SAM" id="MobiDB-lite"/>
    </source>
</evidence>
<dbReference type="STRING" id="78915.A0A4P9XTI0"/>
<dbReference type="InterPro" id="IPR008922">
    <property type="entry name" value="Di-copper_centre_dom_sf"/>
</dbReference>
<dbReference type="PRINTS" id="PR00092">
    <property type="entry name" value="TYROSINASE"/>
</dbReference>
<dbReference type="PANTHER" id="PTHR11474:SF126">
    <property type="entry name" value="TYROSINASE-LIKE PROTEIN TYR-1-RELATED"/>
    <property type="match status" value="1"/>
</dbReference>
<evidence type="ECO:0000313" key="6">
    <source>
        <dbReference type="EMBL" id="RKP08851.1"/>
    </source>
</evidence>
<evidence type="ECO:0000256" key="2">
    <source>
        <dbReference type="ARBA" id="ARBA00023008"/>
    </source>
</evidence>
<dbReference type="SUPFAM" id="SSF48056">
    <property type="entry name" value="Di-copper centre-containing domain"/>
    <property type="match status" value="1"/>
</dbReference>
<gene>
    <name evidence="6" type="ORF">THASP1DRAFT_23232</name>
</gene>
<accession>A0A4P9XTI0</accession>
<protein>
    <recommendedName>
        <fullName evidence="5">Tyrosinase copper-binding domain-containing protein</fullName>
    </recommendedName>
</protein>
<proteinExistence type="predicted"/>
<dbReference type="InterPro" id="IPR050316">
    <property type="entry name" value="Tyrosinase/Hemocyanin"/>
</dbReference>
<feature type="compositionally biased region" description="Low complexity" evidence="3">
    <location>
        <begin position="302"/>
        <end position="327"/>
    </location>
</feature>
<dbReference type="GO" id="GO:0016491">
    <property type="term" value="F:oxidoreductase activity"/>
    <property type="evidence" value="ECO:0007669"/>
    <property type="project" value="InterPro"/>
</dbReference>
<dbReference type="InterPro" id="IPR002227">
    <property type="entry name" value="Tyrosinase_Cu-bd"/>
</dbReference>
<dbReference type="PROSITE" id="PS00498">
    <property type="entry name" value="TYROSINASE_2"/>
    <property type="match status" value="1"/>
</dbReference>
<dbReference type="OrthoDB" id="6132182at2759"/>
<dbReference type="Pfam" id="PF00264">
    <property type="entry name" value="Tyrosinase"/>
    <property type="match status" value="1"/>
</dbReference>
<dbReference type="AlphaFoldDB" id="A0A4P9XTI0"/>
<keyword evidence="7" id="KW-1185">Reference proteome</keyword>
<dbReference type="GO" id="GO:0046872">
    <property type="term" value="F:metal ion binding"/>
    <property type="evidence" value="ECO:0007669"/>
    <property type="project" value="UniProtKB-KW"/>
</dbReference>
<evidence type="ECO:0000256" key="4">
    <source>
        <dbReference type="SAM" id="SignalP"/>
    </source>
</evidence>